<dbReference type="InterPro" id="IPR014729">
    <property type="entry name" value="Rossmann-like_a/b/a_fold"/>
</dbReference>
<feature type="domain" description="UspA" evidence="4">
    <location>
        <begin position="166"/>
        <end position="301"/>
    </location>
</feature>
<keyword evidence="3" id="KW-0067">ATP-binding</keyword>
<dbReference type="Proteomes" id="UP000702209">
    <property type="component" value="Unassembled WGS sequence"/>
</dbReference>
<keyword evidence="2" id="KW-0547">Nucleotide-binding</keyword>
<dbReference type="PANTHER" id="PTHR46268:SF27">
    <property type="entry name" value="UNIVERSAL STRESS PROTEIN RV2623"/>
    <property type="match status" value="1"/>
</dbReference>
<feature type="domain" description="UspA" evidence="4">
    <location>
        <begin position="17"/>
        <end position="153"/>
    </location>
</feature>
<dbReference type="PRINTS" id="PR01438">
    <property type="entry name" value="UNVRSLSTRESS"/>
</dbReference>
<comment type="similarity">
    <text evidence="1">Belongs to the universal stress protein A family.</text>
</comment>
<dbReference type="Pfam" id="PF00582">
    <property type="entry name" value="Usp"/>
    <property type="match status" value="2"/>
</dbReference>
<accession>A0ABS0CXJ0</accession>
<reference evidence="5 6" key="1">
    <citation type="submission" date="2020-10" db="EMBL/GenBank/DDBJ databases">
        <title>Identification of Nocardia species via Next-generation sequencing and recognition of intraspecies genetic diversity.</title>
        <authorList>
            <person name="Li P."/>
            <person name="Li P."/>
            <person name="Lu B."/>
        </authorList>
    </citation>
    <scope>NUCLEOTIDE SEQUENCE [LARGE SCALE GENOMIC DNA]</scope>
    <source>
        <strain evidence="5 6">BJ06-0157</strain>
    </source>
</reference>
<protein>
    <submittedName>
        <fullName evidence="5">Universal stress protein</fullName>
    </submittedName>
</protein>
<evidence type="ECO:0000256" key="2">
    <source>
        <dbReference type="ARBA" id="ARBA00022741"/>
    </source>
</evidence>
<dbReference type="InterPro" id="IPR006016">
    <property type="entry name" value="UspA"/>
</dbReference>
<dbReference type="InterPro" id="IPR006015">
    <property type="entry name" value="Universal_stress_UspA"/>
</dbReference>
<evidence type="ECO:0000313" key="6">
    <source>
        <dbReference type="Proteomes" id="UP000702209"/>
    </source>
</evidence>
<proteinExistence type="inferred from homology"/>
<dbReference type="PANTHER" id="PTHR46268">
    <property type="entry name" value="STRESS RESPONSE PROTEIN NHAX"/>
    <property type="match status" value="1"/>
</dbReference>
<keyword evidence="6" id="KW-1185">Reference proteome</keyword>
<evidence type="ECO:0000256" key="3">
    <source>
        <dbReference type="ARBA" id="ARBA00022840"/>
    </source>
</evidence>
<name>A0ABS0CXJ0_9NOCA</name>
<evidence type="ECO:0000256" key="1">
    <source>
        <dbReference type="ARBA" id="ARBA00008791"/>
    </source>
</evidence>
<dbReference type="RefSeq" id="WP_195132542.1">
    <property type="nucleotide sequence ID" value="NZ_JADLQX010000025.1"/>
</dbReference>
<comment type="caution">
    <text evidence="5">The sequence shown here is derived from an EMBL/GenBank/DDBJ whole genome shotgun (WGS) entry which is preliminary data.</text>
</comment>
<gene>
    <name evidence="5" type="ORF">IU459_27820</name>
</gene>
<dbReference type="Gene3D" id="3.40.50.620">
    <property type="entry name" value="HUPs"/>
    <property type="match status" value="2"/>
</dbReference>
<organism evidence="5 6">
    <name type="scientific">Nocardia amamiensis</name>
    <dbReference type="NCBI Taxonomy" id="404578"/>
    <lineage>
        <taxon>Bacteria</taxon>
        <taxon>Bacillati</taxon>
        <taxon>Actinomycetota</taxon>
        <taxon>Actinomycetes</taxon>
        <taxon>Mycobacteriales</taxon>
        <taxon>Nocardiaceae</taxon>
        <taxon>Nocardia</taxon>
    </lineage>
</organism>
<dbReference type="EMBL" id="JADLQX010000025">
    <property type="protein sequence ID" value="MBF6301321.1"/>
    <property type="molecule type" value="Genomic_DNA"/>
</dbReference>
<sequence length="304" mass="31714">MSTSLTDNPHDLASAAVVVGIDGSEASDLAVQWAAETASRRGRRLCIVHGLDLAATQAIFGMYDLVVPAVAQTLREEGAARLAAAARSARRVDPELRVETELSPAHPATVLIERSKAAHLVALGAGPGGELSHVGSTLLAVTAHGHGDIVVVRDTGSEQRIRRTGPVVVGVDGSRAAQAAVAAAFAEASIRDTTLVAVHAASDMTFHPDPGTTSLVPARELETAAQRALAEQLAGWQEKYPDVQVTRVVSVTAPRILLTAWSKSAQLLVVGSRGRGGFRGLLLGSTSNFLVQHAHCPIMVAHEN</sequence>
<evidence type="ECO:0000313" key="5">
    <source>
        <dbReference type="EMBL" id="MBF6301321.1"/>
    </source>
</evidence>
<dbReference type="SUPFAM" id="SSF52402">
    <property type="entry name" value="Adenine nucleotide alpha hydrolases-like"/>
    <property type="match status" value="2"/>
</dbReference>
<evidence type="ECO:0000259" key="4">
    <source>
        <dbReference type="Pfam" id="PF00582"/>
    </source>
</evidence>